<dbReference type="InterPro" id="IPR036388">
    <property type="entry name" value="WH-like_DNA-bd_sf"/>
</dbReference>
<comment type="similarity">
    <text evidence="1">Belongs to the sigma-70 factor family. ECF subfamily.</text>
</comment>
<evidence type="ECO:0000256" key="1">
    <source>
        <dbReference type="ARBA" id="ARBA00010641"/>
    </source>
</evidence>
<protein>
    <submittedName>
        <fullName evidence="7">RNA polymerase sigma factor</fullName>
    </submittedName>
</protein>
<sequence length="163" mass="18225">MTARTDEIAALYVAEHDRLERQICRRVGCRATACDLVHDIFLRIWEKATERKGNQSAYLTRCARNAAIDHARSERSRAKFVSGVLPEQYAADPATPLEILAVRQELCSIDEMLATLPKQTRHIFLLNRVHGRSFSEIAAVLGISQRAVAKHMARAVAACDKIA</sequence>
<evidence type="ECO:0000313" key="7">
    <source>
        <dbReference type="EMBL" id="KAB0569493.1"/>
    </source>
</evidence>
<dbReference type="NCBIfam" id="TIGR02937">
    <property type="entry name" value="sigma70-ECF"/>
    <property type="match status" value="1"/>
</dbReference>
<dbReference type="InterPro" id="IPR007627">
    <property type="entry name" value="RNA_pol_sigma70_r2"/>
</dbReference>
<dbReference type="GO" id="GO:0006352">
    <property type="term" value="P:DNA-templated transcription initiation"/>
    <property type="evidence" value="ECO:0007669"/>
    <property type="project" value="InterPro"/>
</dbReference>
<dbReference type="SUPFAM" id="SSF88946">
    <property type="entry name" value="Sigma2 domain of RNA polymerase sigma factors"/>
    <property type="match status" value="1"/>
</dbReference>
<keyword evidence="2" id="KW-0805">Transcription regulation</keyword>
<gene>
    <name evidence="7" type="ORF">F7Q93_17365</name>
</gene>
<dbReference type="InterPro" id="IPR013324">
    <property type="entry name" value="RNA_pol_sigma_r3/r4-like"/>
</dbReference>
<evidence type="ECO:0000256" key="3">
    <source>
        <dbReference type="ARBA" id="ARBA00023082"/>
    </source>
</evidence>
<proteinExistence type="inferred from homology"/>
<reference evidence="7" key="1">
    <citation type="submission" date="2019-09" db="EMBL/GenBank/DDBJ databases">
        <title>Draft genome sequences of 48 bacterial type strains from the CCUG.</title>
        <authorList>
            <person name="Tunovic T."/>
            <person name="Pineiro-Iglesias B."/>
            <person name="Unosson C."/>
            <person name="Inganas E."/>
            <person name="Ohlen M."/>
            <person name="Cardew S."/>
            <person name="Jensie-Markopoulos S."/>
            <person name="Salva-Serra F."/>
            <person name="Jaen-Luchoro D."/>
            <person name="Karlsson R."/>
            <person name="Svensson-Stadler L."/>
            <person name="Chun J."/>
            <person name="Moore E."/>
        </authorList>
    </citation>
    <scope>NUCLEOTIDE SEQUENCE</scope>
    <source>
        <strain evidence="7">CCUG 50899</strain>
    </source>
</reference>
<dbReference type="InterPro" id="IPR039425">
    <property type="entry name" value="RNA_pol_sigma-70-like"/>
</dbReference>
<feature type="domain" description="RNA polymerase sigma factor 70 region 4 type 2" evidence="6">
    <location>
        <begin position="109"/>
        <end position="159"/>
    </location>
</feature>
<dbReference type="PANTHER" id="PTHR43133">
    <property type="entry name" value="RNA POLYMERASE ECF-TYPE SIGMA FACTO"/>
    <property type="match status" value="1"/>
</dbReference>
<evidence type="ECO:0000256" key="4">
    <source>
        <dbReference type="ARBA" id="ARBA00023163"/>
    </source>
</evidence>
<dbReference type="SUPFAM" id="SSF88659">
    <property type="entry name" value="Sigma3 and sigma4 domains of RNA polymerase sigma factors"/>
    <property type="match status" value="1"/>
</dbReference>
<keyword evidence="4" id="KW-0804">Transcription</keyword>
<dbReference type="EMBL" id="VZPE01000007">
    <property type="protein sequence ID" value="KAB0569493.1"/>
    <property type="molecule type" value="Genomic_DNA"/>
</dbReference>
<evidence type="ECO:0000259" key="5">
    <source>
        <dbReference type="Pfam" id="PF04542"/>
    </source>
</evidence>
<dbReference type="InterPro" id="IPR013249">
    <property type="entry name" value="RNA_pol_sigma70_r4_t2"/>
</dbReference>
<dbReference type="InterPro" id="IPR014284">
    <property type="entry name" value="RNA_pol_sigma-70_dom"/>
</dbReference>
<evidence type="ECO:0000256" key="2">
    <source>
        <dbReference type="ARBA" id="ARBA00023015"/>
    </source>
</evidence>
<dbReference type="GO" id="GO:0016987">
    <property type="term" value="F:sigma factor activity"/>
    <property type="evidence" value="ECO:0007669"/>
    <property type="project" value="UniProtKB-KW"/>
</dbReference>
<dbReference type="Pfam" id="PF04542">
    <property type="entry name" value="Sigma70_r2"/>
    <property type="match status" value="1"/>
</dbReference>
<dbReference type="Pfam" id="PF08281">
    <property type="entry name" value="Sigma70_r4_2"/>
    <property type="match status" value="1"/>
</dbReference>
<comment type="caution">
    <text evidence="7">The sequence shown here is derived from an EMBL/GenBank/DDBJ whole genome shotgun (WGS) entry which is preliminary data.</text>
</comment>
<accession>A0A643EZK3</accession>
<evidence type="ECO:0000259" key="6">
    <source>
        <dbReference type="Pfam" id="PF08281"/>
    </source>
</evidence>
<dbReference type="RefSeq" id="WP_128094561.1">
    <property type="nucleotide sequence ID" value="NZ_JBHEEN010000007.1"/>
</dbReference>
<organism evidence="7">
    <name type="scientific">Brucella pituitosa</name>
    <dbReference type="NCBI Taxonomy" id="571256"/>
    <lineage>
        <taxon>Bacteria</taxon>
        <taxon>Pseudomonadati</taxon>
        <taxon>Pseudomonadota</taxon>
        <taxon>Alphaproteobacteria</taxon>
        <taxon>Hyphomicrobiales</taxon>
        <taxon>Brucellaceae</taxon>
        <taxon>Brucella/Ochrobactrum group</taxon>
        <taxon>Brucella</taxon>
    </lineage>
</organism>
<dbReference type="InterPro" id="IPR013325">
    <property type="entry name" value="RNA_pol_sigma_r2"/>
</dbReference>
<dbReference type="Gene3D" id="1.10.1740.10">
    <property type="match status" value="1"/>
</dbReference>
<feature type="domain" description="RNA polymerase sigma-70 region 2" evidence="5">
    <location>
        <begin position="11"/>
        <end position="76"/>
    </location>
</feature>
<dbReference type="PANTHER" id="PTHR43133:SF63">
    <property type="entry name" value="RNA POLYMERASE SIGMA FACTOR FECI-RELATED"/>
    <property type="match status" value="1"/>
</dbReference>
<keyword evidence="3" id="KW-0731">Sigma factor</keyword>
<name>A0A643EZK3_9HYPH</name>
<dbReference type="GO" id="GO:0003677">
    <property type="term" value="F:DNA binding"/>
    <property type="evidence" value="ECO:0007669"/>
    <property type="project" value="InterPro"/>
</dbReference>
<dbReference type="AlphaFoldDB" id="A0A643EZK3"/>
<dbReference type="Gene3D" id="1.10.10.10">
    <property type="entry name" value="Winged helix-like DNA-binding domain superfamily/Winged helix DNA-binding domain"/>
    <property type="match status" value="1"/>
</dbReference>